<reference evidence="3" key="1">
    <citation type="submission" date="2019-08" db="EMBL/GenBank/DDBJ databases">
        <title>The genome of the North American firefly Photinus pyralis.</title>
        <authorList>
            <consortium name="Photinus pyralis genome working group"/>
            <person name="Fallon T.R."/>
            <person name="Sander Lower S.E."/>
            <person name="Weng J.-K."/>
        </authorList>
    </citation>
    <scope>NUCLEOTIDE SEQUENCE</scope>
    <source>
        <strain evidence="3">TRF0915ILg1</strain>
        <tissue evidence="3">Whole body</tissue>
    </source>
</reference>
<dbReference type="PANTHER" id="PTHR37984">
    <property type="entry name" value="PROTEIN CBG26694"/>
    <property type="match status" value="1"/>
</dbReference>
<dbReference type="Gene3D" id="3.30.70.270">
    <property type="match status" value="1"/>
</dbReference>
<feature type="non-terminal residue" evidence="3">
    <location>
        <position position="300"/>
    </location>
</feature>
<dbReference type="AlphaFoldDB" id="A0A8K0CMB5"/>
<proteinExistence type="predicted"/>
<evidence type="ECO:0000259" key="2">
    <source>
        <dbReference type="Pfam" id="PF17919"/>
    </source>
</evidence>
<dbReference type="EMBL" id="VTPC01058860">
    <property type="protein sequence ID" value="KAF2890064.1"/>
    <property type="molecule type" value="Genomic_DNA"/>
</dbReference>
<dbReference type="SUPFAM" id="SSF56672">
    <property type="entry name" value="DNA/RNA polymerases"/>
    <property type="match status" value="1"/>
</dbReference>
<evidence type="ECO:0000313" key="3">
    <source>
        <dbReference type="EMBL" id="KAF2890064.1"/>
    </source>
</evidence>
<dbReference type="GO" id="GO:0071897">
    <property type="term" value="P:DNA biosynthetic process"/>
    <property type="evidence" value="ECO:0007669"/>
    <property type="project" value="UniProtKB-ARBA"/>
</dbReference>
<sequence>YIPNLSKLTSNLRNLTRNEVQFEWTEAHSNELEKLKHILVNKPVLNIFDENKQTIIQSDASSEGLGASKNLVVADTLSRAYINTYTPEDEEMQYVIHALINNISISPEKKILFQQATQNDPILKDIFGYIQNEWPKIKDLSEHESAYFKIKDDLHISDGLICLAIRKVKDIVNERSYIVQDEFGKTYHRNRKFLNKTSLEYVPKYDTFLDDDQLLSNDPHTPEQLLQPENKNDSDLHYLNESDLLSLTNLFDDGNEDRQTPNSKVNINSNLPVQSNTNNSRPVREKSAPSYLKDYYLGNA</sequence>
<gene>
    <name evidence="3" type="ORF">ILUMI_16109</name>
</gene>
<organism evidence="3 4">
    <name type="scientific">Ignelater luminosus</name>
    <name type="common">Cucubano</name>
    <name type="synonym">Pyrophorus luminosus</name>
    <dbReference type="NCBI Taxonomy" id="2038154"/>
    <lineage>
        <taxon>Eukaryota</taxon>
        <taxon>Metazoa</taxon>
        <taxon>Ecdysozoa</taxon>
        <taxon>Arthropoda</taxon>
        <taxon>Hexapoda</taxon>
        <taxon>Insecta</taxon>
        <taxon>Pterygota</taxon>
        <taxon>Neoptera</taxon>
        <taxon>Endopterygota</taxon>
        <taxon>Coleoptera</taxon>
        <taxon>Polyphaga</taxon>
        <taxon>Elateriformia</taxon>
        <taxon>Elateroidea</taxon>
        <taxon>Elateridae</taxon>
        <taxon>Agrypninae</taxon>
        <taxon>Pyrophorini</taxon>
        <taxon>Ignelater</taxon>
    </lineage>
</organism>
<feature type="region of interest" description="Disordered" evidence="1">
    <location>
        <begin position="251"/>
        <end position="290"/>
    </location>
</feature>
<protein>
    <recommendedName>
        <fullName evidence="2">Reverse transcriptase/retrotransposon-derived protein RNase H-like domain-containing protein</fullName>
    </recommendedName>
</protein>
<dbReference type="OrthoDB" id="8038132at2759"/>
<dbReference type="Pfam" id="PF17919">
    <property type="entry name" value="RT_RNaseH_2"/>
    <property type="match status" value="1"/>
</dbReference>
<comment type="caution">
    <text evidence="3">The sequence shown here is derived from an EMBL/GenBank/DDBJ whole genome shotgun (WGS) entry which is preliminary data.</text>
</comment>
<dbReference type="InterPro" id="IPR041577">
    <property type="entry name" value="RT_RNaseH_2"/>
</dbReference>
<dbReference type="PANTHER" id="PTHR37984:SF7">
    <property type="entry name" value="INTEGRASE CATALYTIC DOMAIN-CONTAINING PROTEIN"/>
    <property type="match status" value="1"/>
</dbReference>
<dbReference type="Proteomes" id="UP000801492">
    <property type="component" value="Unassembled WGS sequence"/>
</dbReference>
<keyword evidence="4" id="KW-1185">Reference proteome</keyword>
<dbReference type="InterPro" id="IPR050951">
    <property type="entry name" value="Retrovirus_Pol_polyprotein"/>
</dbReference>
<dbReference type="InterPro" id="IPR043502">
    <property type="entry name" value="DNA/RNA_pol_sf"/>
</dbReference>
<evidence type="ECO:0000313" key="4">
    <source>
        <dbReference type="Proteomes" id="UP000801492"/>
    </source>
</evidence>
<feature type="domain" description="Reverse transcriptase/retrotransposon-derived protein RNase H-like" evidence="2">
    <location>
        <begin position="24"/>
        <end position="67"/>
    </location>
</feature>
<feature type="compositionally biased region" description="Polar residues" evidence="1">
    <location>
        <begin position="260"/>
        <end position="281"/>
    </location>
</feature>
<accession>A0A8K0CMB5</accession>
<name>A0A8K0CMB5_IGNLU</name>
<dbReference type="InterPro" id="IPR043128">
    <property type="entry name" value="Rev_trsase/Diguanyl_cyclase"/>
</dbReference>
<feature type="region of interest" description="Disordered" evidence="1">
    <location>
        <begin position="213"/>
        <end position="233"/>
    </location>
</feature>
<evidence type="ECO:0000256" key="1">
    <source>
        <dbReference type="SAM" id="MobiDB-lite"/>
    </source>
</evidence>